<accession>A0ABP9QR52</accession>
<dbReference type="Gene3D" id="1.10.10.10">
    <property type="entry name" value="Winged helix-like DNA-binding domain superfamily/Winged helix DNA-binding domain"/>
    <property type="match status" value="1"/>
</dbReference>
<dbReference type="SMART" id="SM00418">
    <property type="entry name" value="HTH_ARSR"/>
    <property type="match status" value="1"/>
</dbReference>
<dbReference type="InterPro" id="IPR036390">
    <property type="entry name" value="WH_DNA-bd_sf"/>
</dbReference>
<dbReference type="InterPro" id="IPR001845">
    <property type="entry name" value="HTH_ArsR_DNA-bd_dom"/>
</dbReference>
<gene>
    <name evidence="5" type="ORF">GCM10025770_22360</name>
</gene>
<evidence type="ECO:0000313" key="5">
    <source>
        <dbReference type="EMBL" id="GAA5165968.1"/>
    </source>
</evidence>
<protein>
    <recommendedName>
        <fullName evidence="4">HTH arsR-type domain-containing protein</fullName>
    </recommendedName>
</protein>
<evidence type="ECO:0000256" key="3">
    <source>
        <dbReference type="ARBA" id="ARBA00023163"/>
    </source>
</evidence>
<comment type="caution">
    <text evidence="5">The sequence shown here is derived from an EMBL/GenBank/DDBJ whole genome shotgun (WGS) entry which is preliminary data.</text>
</comment>
<proteinExistence type="predicted"/>
<name>A0ABP9QR52_9RHOO</name>
<feature type="domain" description="HTH arsR-type" evidence="4">
    <location>
        <begin position="20"/>
        <end position="115"/>
    </location>
</feature>
<dbReference type="PANTHER" id="PTHR33154:SF33">
    <property type="entry name" value="TRANSCRIPTIONAL REPRESSOR SDPR"/>
    <property type="match status" value="1"/>
</dbReference>
<keyword evidence="2" id="KW-0238">DNA-binding</keyword>
<organism evidence="5 6">
    <name type="scientific">Viridibacterium curvum</name>
    <dbReference type="NCBI Taxonomy" id="1101404"/>
    <lineage>
        <taxon>Bacteria</taxon>
        <taxon>Pseudomonadati</taxon>
        <taxon>Pseudomonadota</taxon>
        <taxon>Betaproteobacteria</taxon>
        <taxon>Rhodocyclales</taxon>
        <taxon>Rhodocyclaceae</taxon>
        <taxon>Viridibacterium</taxon>
    </lineage>
</organism>
<reference evidence="6" key="1">
    <citation type="journal article" date="2019" name="Int. J. Syst. Evol. Microbiol.">
        <title>The Global Catalogue of Microorganisms (GCM) 10K type strain sequencing project: providing services to taxonomists for standard genome sequencing and annotation.</title>
        <authorList>
            <consortium name="The Broad Institute Genomics Platform"/>
            <consortium name="The Broad Institute Genome Sequencing Center for Infectious Disease"/>
            <person name="Wu L."/>
            <person name="Ma J."/>
        </authorList>
    </citation>
    <scope>NUCLEOTIDE SEQUENCE [LARGE SCALE GENOMIC DNA]</scope>
    <source>
        <strain evidence="6">JCM 18715</strain>
    </source>
</reference>
<evidence type="ECO:0000256" key="2">
    <source>
        <dbReference type="ARBA" id="ARBA00023125"/>
    </source>
</evidence>
<dbReference type="PRINTS" id="PR00778">
    <property type="entry name" value="HTHARSR"/>
</dbReference>
<evidence type="ECO:0000256" key="1">
    <source>
        <dbReference type="ARBA" id="ARBA00023015"/>
    </source>
</evidence>
<dbReference type="InterPro" id="IPR051081">
    <property type="entry name" value="HTH_MetalResp_TranReg"/>
</dbReference>
<dbReference type="InterPro" id="IPR011991">
    <property type="entry name" value="ArsR-like_HTH"/>
</dbReference>
<dbReference type="PROSITE" id="PS50987">
    <property type="entry name" value="HTH_ARSR_2"/>
    <property type="match status" value="1"/>
</dbReference>
<dbReference type="InterPro" id="IPR036388">
    <property type="entry name" value="WH-like_DNA-bd_sf"/>
</dbReference>
<dbReference type="EMBL" id="BAABLD010000008">
    <property type="protein sequence ID" value="GAA5165968.1"/>
    <property type="molecule type" value="Genomic_DNA"/>
</dbReference>
<keyword evidence="3" id="KW-0804">Transcription</keyword>
<keyword evidence="1" id="KW-0805">Transcription regulation</keyword>
<dbReference type="PANTHER" id="PTHR33154">
    <property type="entry name" value="TRANSCRIPTIONAL REGULATOR, ARSR FAMILY"/>
    <property type="match status" value="1"/>
</dbReference>
<keyword evidence="6" id="KW-1185">Reference proteome</keyword>
<dbReference type="SUPFAM" id="SSF46785">
    <property type="entry name" value="Winged helix' DNA-binding domain"/>
    <property type="match status" value="1"/>
</dbReference>
<dbReference type="CDD" id="cd00090">
    <property type="entry name" value="HTH_ARSR"/>
    <property type="match status" value="1"/>
</dbReference>
<dbReference type="Proteomes" id="UP001500547">
    <property type="component" value="Unassembled WGS sequence"/>
</dbReference>
<dbReference type="NCBIfam" id="NF033788">
    <property type="entry name" value="HTH_metalloreg"/>
    <property type="match status" value="1"/>
</dbReference>
<dbReference type="Pfam" id="PF01022">
    <property type="entry name" value="HTH_5"/>
    <property type="match status" value="1"/>
</dbReference>
<evidence type="ECO:0000259" key="4">
    <source>
        <dbReference type="PROSITE" id="PS50987"/>
    </source>
</evidence>
<evidence type="ECO:0000313" key="6">
    <source>
        <dbReference type="Proteomes" id="UP001500547"/>
    </source>
</evidence>
<sequence length="115" mass="13369">MTQHIDMSKFIDMNRDYSRAIPPQWQHMAKVFEALGDEHRQRIVLSFEPGEELNVGQIAEVSTLARSTVSHHLKILREAQVLVAQKQGKEVWFRVNKPFLESVFGDVTAYLRDYL</sequence>